<evidence type="ECO:0000313" key="3">
    <source>
        <dbReference type="Proteomes" id="UP001175227"/>
    </source>
</evidence>
<feature type="compositionally biased region" description="Basic and acidic residues" evidence="1">
    <location>
        <begin position="90"/>
        <end position="106"/>
    </location>
</feature>
<comment type="caution">
    <text evidence="2">The sequence shown here is derived from an EMBL/GenBank/DDBJ whole genome shotgun (WGS) entry which is preliminary data.</text>
</comment>
<organism evidence="2 3">
    <name type="scientific">Armillaria novae-zelandiae</name>
    <dbReference type="NCBI Taxonomy" id="153914"/>
    <lineage>
        <taxon>Eukaryota</taxon>
        <taxon>Fungi</taxon>
        <taxon>Dikarya</taxon>
        <taxon>Basidiomycota</taxon>
        <taxon>Agaricomycotina</taxon>
        <taxon>Agaricomycetes</taxon>
        <taxon>Agaricomycetidae</taxon>
        <taxon>Agaricales</taxon>
        <taxon>Marasmiineae</taxon>
        <taxon>Physalacriaceae</taxon>
        <taxon>Armillaria</taxon>
    </lineage>
</organism>
<dbReference type="AlphaFoldDB" id="A0AA39KGI8"/>
<keyword evidence="3" id="KW-1185">Reference proteome</keyword>
<name>A0AA39KGI8_9AGAR</name>
<feature type="compositionally biased region" description="Polar residues" evidence="1">
    <location>
        <begin position="66"/>
        <end position="84"/>
    </location>
</feature>
<evidence type="ECO:0000256" key="1">
    <source>
        <dbReference type="SAM" id="MobiDB-lite"/>
    </source>
</evidence>
<protein>
    <submittedName>
        <fullName evidence="2">Uncharacterized protein</fullName>
    </submittedName>
</protein>
<reference evidence="2" key="1">
    <citation type="submission" date="2023-06" db="EMBL/GenBank/DDBJ databases">
        <authorList>
            <consortium name="Lawrence Berkeley National Laboratory"/>
            <person name="Ahrendt S."/>
            <person name="Sahu N."/>
            <person name="Indic B."/>
            <person name="Wong-Bajracharya J."/>
            <person name="Merenyi Z."/>
            <person name="Ke H.-M."/>
            <person name="Monk M."/>
            <person name="Kocsube S."/>
            <person name="Drula E."/>
            <person name="Lipzen A."/>
            <person name="Balint B."/>
            <person name="Henrissat B."/>
            <person name="Andreopoulos B."/>
            <person name="Martin F.M."/>
            <person name="Harder C.B."/>
            <person name="Rigling D."/>
            <person name="Ford K.L."/>
            <person name="Foster G.D."/>
            <person name="Pangilinan J."/>
            <person name="Papanicolaou A."/>
            <person name="Barry K."/>
            <person name="LaButti K."/>
            <person name="Viragh M."/>
            <person name="Koriabine M."/>
            <person name="Yan M."/>
            <person name="Riley R."/>
            <person name="Champramary S."/>
            <person name="Plett K.L."/>
            <person name="Tsai I.J."/>
            <person name="Slot J."/>
            <person name="Sipos G."/>
            <person name="Plett J."/>
            <person name="Nagy L.G."/>
            <person name="Grigoriev I.V."/>
        </authorList>
    </citation>
    <scope>NUCLEOTIDE SEQUENCE</scope>
    <source>
        <strain evidence="2">ICMP 16352</strain>
    </source>
</reference>
<dbReference type="Proteomes" id="UP001175227">
    <property type="component" value="Unassembled WGS sequence"/>
</dbReference>
<proteinExistence type="predicted"/>
<dbReference type="EMBL" id="JAUEPR010000222">
    <property type="protein sequence ID" value="KAK0459446.1"/>
    <property type="molecule type" value="Genomic_DNA"/>
</dbReference>
<sequence length="200" mass="22008">MGVDDQSQGIRAYWPNSHTITVERNIYYNKSELSAQDLEGEDLDIQVETPANSTHPDDSIPAVPTTPISTLQQTPATTSQSSLPSGPVSREQRARQPSQRIRDIIEGHGVTSSRPSDPHFTIGTQLPPENVAESQADWMMGIDDTEEYALAAAVSEMEGMDPHDLAEARGRSDWPKWETRIAEELASLKSAGTWELVDLP</sequence>
<gene>
    <name evidence="2" type="ORF">IW261DRAFT_1351155</name>
</gene>
<accession>A0AA39KGI8</accession>
<feature type="region of interest" description="Disordered" evidence="1">
    <location>
        <begin position="49"/>
        <end position="126"/>
    </location>
</feature>
<feature type="non-terminal residue" evidence="2">
    <location>
        <position position="1"/>
    </location>
</feature>
<evidence type="ECO:0000313" key="2">
    <source>
        <dbReference type="EMBL" id="KAK0459446.1"/>
    </source>
</evidence>